<dbReference type="InterPro" id="IPR029787">
    <property type="entry name" value="Nucleotide_cyclase"/>
</dbReference>
<feature type="domain" description="GGDEF" evidence="2">
    <location>
        <begin position="74"/>
        <end position="202"/>
    </location>
</feature>
<dbReference type="InterPro" id="IPR000160">
    <property type="entry name" value="GGDEF_dom"/>
</dbReference>
<dbReference type="InterPro" id="IPR050469">
    <property type="entry name" value="Diguanylate_Cyclase"/>
</dbReference>
<reference evidence="3 4" key="1">
    <citation type="submission" date="2020-08" db="EMBL/GenBank/DDBJ databases">
        <title>Genome public.</title>
        <authorList>
            <person name="Liu C."/>
            <person name="Sun Q."/>
        </authorList>
    </citation>
    <scope>NUCLEOTIDE SEQUENCE [LARGE SCALE GENOMIC DNA]</scope>
    <source>
        <strain evidence="3 4">NSJ-9</strain>
    </source>
</reference>
<feature type="transmembrane region" description="Helical" evidence="1">
    <location>
        <begin position="219"/>
        <end position="239"/>
    </location>
</feature>
<dbReference type="PANTHER" id="PTHR45138:SF6">
    <property type="entry name" value="DIGUANYLATE CYCLASE DGCN"/>
    <property type="match status" value="1"/>
</dbReference>
<protein>
    <submittedName>
        <fullName evidence="3">GGDEF domain-containing protein</fullName>
    </submittedName>
</protein>
<dbReference type="Proteomes" id="UP000643810">
    <property type="component" value="Unassembled WGS sequence"/>
</dbReference>
<evidence type="ECO:0000259" key="2">
    <source>
        <dbReference type="PROSITE" id="PS50887"/>
    </source>
</evidence>
<keyword evidence="4" id="KW-1185">Reference proteome</keyword>
<dbReference type="PANTHER" id="PTHR45138">
    <property type="entry name" value="REGULATORY COMPONENTS OF SENSORY TRANSDUCTION SYSTEM"/>
    <property type="match status" value="1"/>
</dbReference>
<dbReference type="SUPFAM" id="SSF55073">
    <property type="entry name" value="Nucleotide cyclase"/>
    <property type="match status" value="1"/>
</dbReference>
<evidence type="ECO:0000313" key="3">
    <source>
        <dbReference type="EMBL" id="MBC5685349.1"/>
    </source>
</evidence>
<keyword evidence="1" id="KW-0472">Membrane</keyword>
<gene>
    <name evidence="3" type="ORF">H8R94_01745</name>
</gene>
<dbReference type="SMART" id="SM00267">
    <property type="entry name" value="GGDEF"/>
    <property type="match status" value="1"/>
</dbReference>
<comment type="caution">
    <text evidence="3">The sequence shown here is derived from an EMBL/GenBank/DDBJ whole genome shotgun (WGS) entry which is preliminary data.</text>
</comment>
<keyword evidence="1" id="KW-1133">Transmembrane helix</keyword>
<dbReference type="NCBIfam" id="TIGR00254">
    <property type="entry name" value="GGDEF"/>
    <property type="match status" value="1"/>
</dbReference>
<dbReference type="PROSITE" id="PS50887">
    <property type="entry name" value="GGDEF"/>
    <property type="match status" value="1"/>
</dbReference>
<evidence type="ECO:0000256" key="1">
    <source>
        <dbReference type="SAM" id="Phobius"/>
    </source>
</evidence>
<dbReference type="InterPro" id="IPR043128">
    <property type="entry name" value="Rev_trsase/Diguanyl_cyclase"/>
</dbReference>
<organism evidence="3 4">
    <name type="scientific">Roseburia lenta</name>
    <dbReference type="NCBI Taxonomy" id="2763061"/>
    <lineage>
        <taxon>Bacteria</taxon>
        <taxon>Bacillati</taxon>
        <taxon>Bacillota</taxon>
        <taxon>Clostridia</taxon>
        <taxon>Lachnospirales</taxon>
        <taxon>Lachnospiraceae</taxon>
        <taxon>Roseburia</taxon>
    </lineage>
</organism>
<evidence type="ECO:0000313" key="4">
    <source>
        <dbReference type="Proteomes" id="UP000643810"/>
    </source>
</evidence>
<dbReference type="Pfam" id="PF00990">
    <property type="entry name" value="GGDEF"/>
    <property type="match status" value="1"/>
</dbReference>
<dbReference type="RefSeq" id="WP_186853694.1">
    <property type="nucleotide sequence ID" value="NZ_JACOPG010000001.1"/>
</dbReference>
<keyword evidence="1" id="KW-0812">Transmembrane</keyword>
<accession>A0ABR7GD29</accession>
<dbReference type="Gene3D" id="3.30.70.270">
    <property type="match status" value="1"/>
</dbReference>
<proteinExistence type="predicted"/>
<dbReference type="EMBL" id="JACOPG010000001">
    <property type="protein sequence ID" value="MBC5685349.1"/>
    <property type="molecule type" value="Genomic_DNA"/>
</dbReference>
<name>A0ABR7GD29_9FIRM</name>
<sequence length="240" mass="27855">MDEVMQFYVQGLLKLREKEQVIRRTKEEQLAREKEQDKTLWLAYHDGLTGLYNRMGFSKRCEEEGFEKPDFDISHVFLLALDVNDLKIANDHYGHDVGDELIRHVAKTLVSCMETKDVFRMGGDEFLVYLRDVTDEEVERRLEVFQKTVRDSNASIPFPVVVSCGVARGQPTQSMGDLQHTADLCMYTEKRRIKEQAYVVQTKKSEKAYRAKSYVKPDGLWETVGSVYLFLFVIILVLIL</sequence>
<dbReference type="CDD" id="cd01949">
    <property type="entry name" value="GGDEF"/>
    <property type="match status" value="1"/>
</dbReference>